<accession>A0A222P318</accession>
<evidence type="ECO:0000313" key="2">
    <source>
        <dbReference type="EMBL" id="ASQ46217.1"/>
    </source>
</evidence>
<dbReference type="AlphaFoldDB" id="A0A222P318"/>
<dbReference type="Proteomes" id="UP000201728">
    <property type="component" value="Chromosome"/>
</dbReference>
<keyword evidence="3" id="KW-1185">Reference proteome</keyword>
<sequence length="50" mass="5397">MPKQRLIKAVIGIMSAILLLVSCAPSTTTNNSHRVSHTYEGHNVGGIGWH</sequence>
<dbReference type="KEGG" id="lcd:clem_08325"/>
<protein>
    <recommendedName>
        <fullName evidence="4">Lipoprotein</fullName>
    </recommendedName>
</protein>
<feature type="signal peptide" evidence="1">
    <location>
        <begin position="1"/>
        <end position="24"/>
    </location>
</feature>
<dbReference type="PROSITE" id="PS51257">
    <property type="entry name" value="PROKAR_LIPOPROTEIN"/>
    <property type="match status" value="1"/>
</dbReference>
<evidence type="ECO:0000313" key="3">
    <source>
        <dbReference type="Proteomes" id="UP000201728"/>
    </source>
</evidence>
<gene>
    <name evidence="2" type="ORF">clem_08325</name>
</gene>
<name>A0A222P318_9GAMM</name>
<evidence type="ECO:0008006" key="4">
    <source>
        <dbReference type="Google" id="ProtNLM"/>
    </source>
</evidence>
<keyword evidence="1" id="KW-0732">Signal</keyword>
<reference evidence="3" key="1">
    <citation type="submission" date="2016-07" db="EMBL/GenBank/DDBJ databases">
        <authorList>
            <person name="Florea S."/>
            <person name="Webb J.S."/>
            <person name="Jaromczyk J."/>
            <person name="Schardl C.L."/>
        </authorList>
    </citation>
    <scope>NUCLEOTIDE SEQUENCE [LARGE SCALE GENOMIC DNA]</scope>
    <source>
        <strain evidence="3">CDC-D5610</strain>
    </source>
</reference>
<dbReference type="RefSeq" id="WP_167592935.1">
    <property type="nucleotide sequence ID" value="NZ_CP016397.1"/>
</dbReference>
<evidence type="ECO:0000256" key="1">
    <source>
        <dbReference type="SAM" id="SignalP"/>
    </source>
</evidence>
<organism evidence="2 3">
    <name type="scientific">Legionella clemsonensis</name>
    <dbReference type="NCBI Taxonomy" id="1867846"/>
    <lineage>
        <taxon>Bacteria</taxon>
        <taxon>Pseudomonadati</taxon>
        <taxon>Pseudomonadota</taxon>
        <taxon>Gammaproteobacteria</taxon>
        <taxon>Legionellales</taxon>
        <taxon>Legionellaceae</taxon>
        <taxon>Legionella</taxon>
    </lineage>
</organism>
<proteinExistence type="predicted"/>
<feature type="chain" id="PRO_5011218057" description="Lipoprotein" evidence="1">
    <location>
        <begin position="25"/>
        <end position="50"/>
    </location>
</feature>
<dbReference type="EMBL" id="CP016397">
    <property type="protein sequence ID" value="ASQ46217.1"/>
    <property type="molecule type" value="Genomic_DNA"/>
</dbReference>